<sequence>MADENQAGGSANDDGTNSNALQESQNKKKSREEREQEDREYLNEMRGWLVTVATLFVGMTYQAAMQPPAWMPKPEEWSRMLFAKGARGSRTLAHRAAAYQFFNTMTFSSALTILVLLLVMDGFRLISARRILLFVRMMAAFLSSFVAVNFVIGITNVGRATFYLVGIMVSYIFLVSILCLVAVCLSP</sequence>
<accession>A0A0A8ZYW6</accession>
<evidence type="ECO:0000313" key="10">
    <source>
        <dbReference type="EMBL" id="JAD41950.1"/>
    </source>
</evidence>
<evidence type="ECO:0000256" key="2">
    <source>
        <dbReference type="ARBA" id="ARBA00022692"/>
    </source>
</evidence>
<dbReference type="EMBL" id="GBRH01255945">
    <property type="protein sequence ID" value="JAD41950.1"/>
    <property type="molecule type" value="Transcribed_RNA"/>
</dbReference>
<dbReference type="AlphaFoldDB" id="A0A0A8ZYW6"/>
<dbReference type="InterPro" id="IPR026961">
    <property type="entry name" value="PGG_dom"/>
</dbReference>
<evidence type="ECO:0000259" key="9">
    <source>
        <dbReference type="Pfam" id="PF13962"/>
    </source>
</evidence>
<keyword evidence="3" id="KW-0677">Repeat</keyword>
<feature type="domain" description="PGG" evidence="9">
    <location>
        <begin position="40"/>
        <end position="154"/>
    </location>
</feature>
<feature type="transmembrane region" description="Helical" evidence="8">
    <location>
        <begin position="160"/>
        <end position="185"/>
    </location>
</feature>
<evidence type="ECO:0000256" key="8">
    <source>
        <dbReference type="SAM" id="Phobius"/>
    </source>
</evidence>
<keyword evidence="6 8" id="KW-0472">Membrane</keyword>
<evidence type="ECO:0000256" key="1">
    <source>
        <dbReference type="ARBA" id="ARBA00004141"/>
    </source>
</evidence>
<evidence type="ECO:0000256" key="7">
    <source>
        <dbReference type="SAM" id="MobiDB-lite"/>
    </source>
</evidence>
<feature type="transmembrane region" description="Helical" evidence="8">
    <location>
        <begin position="47"/>
        <end position="64"/>
    </location>
</feature>
<evidence type="ECO:0000256" key="4">
    <source>
        <dbReference type="ARBA" id="ARBA00022989"/>
    </source>
</evidence>
<feature type="region of interest" description="Disordered" evidence="7">
    <location>
        <begin position="1"/>
        <end position="37"/>
    </location>
</feature>
<evidence type="ECO:0000256" key="6">
    <source>
        <dbReference type="ARBA" id="ARBA00023136"/>
    </source>
</evidence>
<dbReference type="GO" id="GO:0005886">
    <property type="term" value="C:plasma membrane"/>
    <property type="evidence" value="ECO:0007669"/>
    <property type="project" value="TreeGrafter"/>
</dbReference>
<evidence type="ECO:0000256" key="3">
    <source>
        <dbReference type="ARBA" id="ARBA00022737"/>
    </source>
</evidence>
<dbReference type="PANTHER" id="PTHR24186">
    <property type="entry name" value="PROTEIN PHOSPHATASE 1 REGULATORY SUBUNIT"/>
    <property type="match status" value="1"/>
</dbReference>
<keyword evidence="5" id="KW-0040">ANK repeat</keyword>
<feature type="compositionally biased region" description="Polar residues" evidence="7">
    <location>
        <begin position="7"/>
        <end position="24"/>
    </location>
</feature>
<dbReference type="PANTHER" id="PTHR24186:SF38">
    <property type="entry name" value="ANKYRIN REPEAT FAMILY PROTEIN"/>
    <property type="match status" value="1"/>
</dbReference>
<keyword evidence="4 8" id="KW-1133">Transmembrane helix</keyword>
<keyword evidence="2 8" id="KW-0812">Transmembrane</keyword>
<organism evidence="10">
    <name type="scientific">Arundo donax</name>
    <name type="common">Giant reed</name>
    <name type="synonym">Donax arundinaceus</name>
    <dbReference type="NCBI Taxonomy" id="35708"/>
    <lineage>
        <taxon>Eukaryota</taxon>
        <taxon>Viridiplantae</taxon>
        <taxon>Streptophyta</taxon>
        <taxon>Embryophyta</taxon>
        <taxon>Tracheophyta</taxon>
        <taxon>Spermatophyta</taxon>
        <taxon>Magnoliopsida</taxon>
        <taxon>Liliopsida</taxon>
        <taxon>Poales</taxon>
        <taxon>Poaceae</taxon>
        <taxon>PACMAD clade</taxon>
        <taxon>Arundinoideae</taxon>
        <taxon>Arundineae</taxon>
        <taxon>Arundo</taxon>
    </lineage>
</organism>
<proteinExistence type="predicted"/>
<reference evidence="10" key="2">
    <citation type="journal article" date="2015" name="Data Brief">
        <title>Shoot transcriptome of the giant reed, Arundo donax.</title>
        <authorList>
            <person name="Barrero R.A."/>
            <person name="Guerrero F.D."/>
            <person name="Moolhuijzen P."/>
            <person name="Goolsby J.A."/>
            <person name="Tidwell J."/>
            <person name="Bellgard S.E."/>
            <person name="Bellgard M.I."/>
        </authorList>
    </citation>
    <scope>NUCLEOTIDE SEQUENCE</scope>
    <source>
        <tissue evidence="10">Shoot tissue taken approximately 20 cm above the soil surface</tissue>
    </source>
</reference>
<name>A0A0A8ZYW6_ARUDO</name>
<reference evidence="10" key="1">
    <citation type="submission" date="2014-09" db="EMBL/GenBank/DDBJ databases">
        <authorList>
            <person name="Magalhaes I.L.F."/>
            <person name="Oliveira U."/>
            <person name="Santos F.R."/>
            <person name="Vidigal T.H.D.A."/>
            <person name="Brescovit A.D."/>
            <person name="Santos A.J."/>
        </authorList>
    </citation>
    <scope>NUCLEOTIDE SEQUENCE</scope>
    <source>
        <tissue evidence="10">Shoot tissue taken approximately 20 cm above the soil surface</tissue>
    </source>
</reference>
<dbReference type="Pfam" id="PF13962">
    <property type="entry name" value="PGG"/>
    <property type="match status" value="1"/>
</dbReference>
<feature type="transmembrane region" description="Helical" evidence="8">
    <location>
        <begin position="97"/>
        <end position="119"/>
    </location>
</feature>
<protein>
    <recommendedName>
        <fullName evidence="9">PGG domain-containing protein</fullName>
    </recommendedName>
</protein>
<feature type="transmembrane region" description="Helical" evidence="8">
    <location>
        <begin position="131"/>
        <end position="154"/>
    </location>
</feature>
<evidence type="ECO:0000256" key="5">
    <source>
        <dbReference type="ARBA" id="ARBA00023043"/>
    </source>
</evidence>
<comment type="subcellular location">
    <subcellularLocation>
        <location evidence="1">Membrane</location>
        <topology evidence="1">Multi-pass membrane protein</topology>
    </subcellularLocation>
</comment>